<dbReference type="Pfam" id="PF03221">
    <property type="entry name" value="HTH_Tnp_Tc5"/>
    <property type="match status" value="1"/>
</dbReference>
<evidence type="ECO:0000256" key="3">
    <source>
        <dbReference type="SAM" id="MobiDB-lite"/>
    </source>
</evidence>
<dbReference type="Gene3D" id="1.10.10.60">
    <property type="entry name" value="Homeodomain-like"/>
    <property type="match status" value="1"/>
</dbReference>
<feature type="region of interest" description="Disordered" evidence="3">
    <location>
        <begin position="47"/>
        <end position="68"/>
    </location>
</feature>
<comment type="subcellular location">
    <subcellularLocation>
        <location evidence="1">Nucleus</location>
    </subcellularLocation>
</comment>
<evidence type="ECO:0000313" key="6">
    <source>
        <dbReference type="EMBL" id="KFD60770.1"/>
    </source>
</evidence>
<reference evidence="5 7" key="1">
    <citation type="journal article" date="2014" name="Nat. Genet.">
        <title>Genome and transcriptome of the porcine whipworm Trichuris suis.</title>
        <authorList>
            <person name="Jex A.R."/>
            <person name="Nejsum P."/>
            <person name="Schwarz E.M."/>
            <person name="Hu L."/>
            <person name="Young N.D."/>
            <person name="Hall R.S."/>
            <person name="Korhonen P.K."/>
            <person name="Liao S."/>
            <person name="Thamsborg S."/>
            <person name="Xia J."/>
            <person name="Xu P."/>
            <person name="Wang S."/>
            <person name="Scheerlinck J.P."/>
            <person name="Hofmann A."/>
            <person name="Sternberg P.W."/>
            <person name="Wang J."/>
            <person name="Gasser R.B."/>
        </authorList>
    </citation>
    <scope>NUCLEOTIDE SEQUENCE [LARGE SCALE GENOMIC DNA]</scope>
    <source>
        <strain evidence="6">DCEP-RM93F</strain>
        <strain evidence="5">DCEP-RM93M</strain>
    </source>
</reference>
<gene>
    <name evidence="5" type="ORF">M513_05207</name>
    <name evidence="6" type="ORF">M514_05207</name>
</gene>
<dbReference type="Proteomes" id="UP000030758">
    <property type="component" value="Unassembled WGS sequence"/>
</dbReference>
<dbReference type="AlphaFoldDB" id="A0A085M9P4"/>
<dbReference type="EMBL" id="KL367649">
    <property type="protein sequence ID" value="KFD60770.1"/>
    <property type="molecule type" value="Genomic_DNA"/>
</dbReference>
<keyword evidence="7" id="KW-1185">Reference proteome</keyword>
<dbReference type="PANTHER" id="PTHR19303:SF52">
    <property type="entry name" value="TIGGER TRANSPOSABLE ELEMENT-DERIVED PROTEIN 6"/>
    <property type="match status" value="1"/>
</dbReference>
<evidence type="ECO:0000259" key="4">
    <source>
        <dbReference type="Pfam" id="PF03221"/>
    </source>
</evidence>
<dbReference type="InterPro" id="IPR009057">
    <property type="entry name" value="Homeodomain-like_sf"/>
</dbReference>
<evidence type="ECO:0000313" key="7">
    <source>
        <dbReference type="Proteomes" id="UP000030764"/>
    </source>
</evidence>
<proteinExistence type="predicted"/>
<accession>A0A085M9P4</accession>
<dbReference type="EMBL" id="KL363212">
    <property type="protein sequence ID" value="KFD53940.1"/>
    <property type="molecule type" value="Genomic_DNA"/>
</dbReference>
<dbReference type="InterPro" id="IPR050863">
    <property type="entry name" value="CenT-Element_Derived"/>
</dbReference>
<dbReference type="Proteomes" id="UP000030764">
    <property type="component" value="Unassembled WGS sequence"/>
</dbReference>
<keyword evidence="2" id="KW-0238">DNA-binding</keyword>
<evidence type="ECO:0000256" key="2">
    <source>
        <dbReference type="ARBA" id="ARBA00023125"/>
    </source>
</evidence>
<dbReference type="SUPFAM" id="SSF46689">
    <property type="entry name" value="Homeodomain-like"/>
    <property type="match status" value="1"/>
</dbReference>
<evidence type="ECO:0000313" key="5">
    <source>
        <dbReference type="EMBL" id="KFD53940.1"/>
    </source>
</evidence>
<feature type="domain" description="HTH CENPB-type" evidence="4">
    <location>
        <begin position="29"/>
        <end position="90"/>
    </location>
</feature>
<evidence type="ECO:0000256" key="1">
    <source>
        <dbReference type="ARBA" id="ARBA00004123"/>
    </source>
</evidence>
<dbReference type="GO" id="GO:0005634">
    <property type="term" value="C:nucleus"/>
    <property type="evidence" value="ECO:0007669"/>
    <property type="project" value="UniProtKB-SubCell"/>
</dbReference>
<dbReference type="GO" id="GO:0003677">
    <property type="term" value="F:DNA binding"/>
    <property type="evidence" value="ECO:0007669"/>
    <property type="project" value="UniProtKB-KW"/>
</dbReference>
<sequence>MTLQKKVELLDMLREKKNFVAVARHYSINESTEKCMPLDGNIIREKARNPYQQFSKEGAEPQPGTSRNAEDFVASRGWFDRFQKRYNLRSASLYGEADPDKLKATVREKKYKPEQAFNMVETGIFWKKIPSKGIL</sequence>
<name>A0A085M9P4_9BILA</name>
<dbReference type="InterPro" id="IPR006600">
    <property type="entry name" value="HTH_CenpB_DNA-bd_dom"/>
</dbReference>
<protein>
    <recommendedName>
        <fullName evidence="4">HTH CENPB-type domain-containing protein</fullName>
    </recommendedName>
</protein>
<organism evidence="5 7">
    <name type="scientific">Trichuris suis</name>
    <name type="common">pig whipworm</name>
    <dbReference type="NCBI Taxonomy" id="68888"/>
    <lineage>
        <taxon>Eukaryota</taxon>
        <taxon>Metazoa</taxon>
        <taxon>Ecdysozoa</taxon>
        <taxon>Nematoda</taxon>
        <taxon>Enoplea</taxon>
        <taxon>Dorylaimia</taxon>
        <taxon>Trichinellida</taxon>
        <taxon>Trichuridae</taxon>
        <taxon>Trichuris</taxon>
    </lineage>
</organism>
<dbReference type="PANTHER" id="PTHR19303">
    <property type="entry name" value="TRANSPOSON"/>
    <property type="match status" value="1"/>
</dbReference>